<organism evidence="2 3">
    <name type="scientific">Cyclobacterium lianum</name>
    <dbReference type="NCBI Taxonomy" id="388280"/>
    <lineage>
        <taxon>Bacteria</taxon>
        <taxon>Pseudomonadati</taxon>
        <taxon>Bacteroidota</taxon>
        <taxon>Cytophagia</taxon>
        <taxon>Cytophagales</taxon>
        <taxon>Cyclobacteriaceae</taxon>
        <taxon>Cyclobacterium</taxon>
    </lineage>
</organism>
<dbReference type="Proteomes" id="UP000184513">
    <property type="component" value="Unassembled WGS sequence"/>
</dbReference>
<dbReference type="Pfam" id="PF13349">
    <property type="entry name" value="DUF4097"/>
    <property type="match status" value="1"/>
</dbReference>
<dbReference type="AlphaFoldDB" id="A0A1M7Q713"/>
<dbReference type="RefSeq" id="WP_073096767.1">
    <property type="nucleotide sequence ID" value="NZ_FRCY01000014.1"/>
</dbReference>
<dbReference type="PROSITE" id="PS51257">
    <property type="entry name" value="PROKAR_LIPOPROTEIN"/>
    <property type="match status" value="1"/>
</dbReference>
<accession>A0A1M7Q713</accession>
<reference evidence="2 3" key="1">
    <citation type="submission" date="2016-11" db="EMBL/GenBank/DDBJ databases">
        <authorList>
            <person name="Jaros S."/>
            <person name="Januszkiewicz K."/>
            <person name="Wedrychowicz H."/>
        </authorList>
    </citation>
    <scope>NUCLEOTIDE SEQUENCE [LARGE SCALE GENOMIC DNA]</scope>
    <source>
        <strain evidence="2 3">CGMCC 1.6102</strain>
    </source>
</reference>
<gene>
    <name evidence="2" type="ORF">SAMN04488057_114121</name>
</gene>
<name>A0A1M7Q713_9BACT</name>
<keyword evidence="3" id="KW-1185">Reference proteome</keyword>
<dbReference type="Gene3D" id="2.160.20.120">
    <property type="match status" value="1"/>
</dbReference>
<dbReference type="EMBL" id="FRCY01000014">
    <property type="protein sequence ID" value="SHN26228.1"/>
    <property type="molecule type" value="Genomic_DNA"/>
</dbReference>
<proteinExistence type="predicted"/>
<dbReference type="InterPro" id="IPR025164">
    <property type="entry name" value="Toastrack_DUF4097"/>
</dbReference>
<sequence>MNNSRLPAMVSVFILFLAGCNPLPMETISDLETSFDGIRKISVRGGALEVSYTGGDDTDKVYLSAYITSTDPEMQGVVFQRSGDELIVEFDPDLDFSFFFGDRVKGFISLDGPSEMALDMQNSSGTLEVSHVKNDFIHLRGSSGKIVASNLDSPNLEVKLSSGKAELENIRGALKLALSSGMGSLKGMEGNVDFSGSSGMVTISDVNGLVSGEMSSGKADLSRVQRLGEISLSSGMLSAENCGFGKETRLSASSGYMKITTDTDLNSFNYDFQVGSGRLSIGERSSSEDMKIRNGAEFTITGKLQSGRMDIQGS</sequence>
<dbReference type="OrthoDB" id="835341at2"/>
<feature type="domain" description="DUF4097" evidence="1">
    <location>
        <begin position="118"/>
        <end position="204"/>
    </location>
</feature>
<dbReference type="STRING" id="388280.SAMN04488057_114121"/>
<evidence type="ECO:0000313" key="3">
    <source>
        <dbReference type="Proteomes" id="UP000184513"/>
    </source>
</evidence>
<protein>
    <submittedName>
        <fullName evidence="2">Putative adhesin</fullName>
    </submittedName>
</protein>
<evidence type="ECO:0000259" key="1">
    <source>
        <dbReference type="Pfam" id="PF13349"/>
    </source>
</evidence>
<evidence type="ECO:0000313" key="2">
    <source>
        <dbReference type="EMBL" id="SHN26228.1"/>
    </source>
</evidence>